<evidence type="ECO:0000256" key="3">
    <source>
        <dbReference type="ARBA" id="ARBA00012759"/>
    </source>
</evidence>
<evidence type="ECO:0000256" key="5">
    <source>
        <dbReference type="ARBA" id="ARBA00022670"/>
    </source>
</evidence>
<keyword evidence="8" id="KW-0788">Thiol protease</keyword>
<dbReference type="Pfam" id="PF22486">
    <property type="entry name" value="MATH_2"/>
    <property type="match status" value="1"/>
</dbReference>
<feature type="compositionally biased region" description="Basic and acidic residues" evidence="11">
    <location>
        <begin position="128"/>
        <end position="149"/>
    </location>
</feature>
<feature type="domain" description="USP" evidence="13">
    <location>
        <begin position="457"/>
        <end position="769"/>
    </location>
</feature>
<keyword evidence="7" id="KW-0378">Hydrolase</keyword>
<reference evidence="14" key="1">
    <citation type="submission" date="2014-07" db="EMBL/GenBank/DDBJ databases">
        <authorList>
            <person name="Martin A.A"/>
            <person name="De Silva N."/>
        </authorList>
    </citation>
    <scope>NUCLEOTIDE SEQUENCE</scope>
</reference>
<dbReference type="GO" id="GO:0016579">
    <property type="term" value="P:protein deubiquitination"/>
    <property type="evidence" value="ECO:0007669"/>
    <property type="project" value="InterPro"/>
</dbReference>
<feature type="compositionally biased region" description="Polar residues" evidence="11">
    <location>
        <begin position="214"/>
        <end position="223"/>
    </location>
</feature>
<keyword evidence="6" id="KW-0833">Ubl conjugation pathway</keyword>
<evidence type="ECO:0000259" key="13">
    <source>
        <dbReference type="PROSITE" id="PS50235"/>
    </source>
</evidence>
<dbReference type="Gene3D" id="3.90.70.10">
    <property type="entry name" value="Cysteine proteinases"/>
    <property type="match status" value="1"/>
</dbReference>
<dbReference type="SUPFAM" id="SSF49599">
    <property type="entry name" value="TRAF domain-like"/>
    <property type="match status" value="1"/>
</dbReference>
<feature type="region of interest" description="Disordered" evidence="11">
    <location>
        <begin position="209"/>
        <end position="293"/>
    </location>
</feature>
<sequence length="1400" mass="161793">MVSCTKYGDNAARKKRFLEADKVSYESTTKEKESFESDKPEYKRYSFLSPTLCRDKTLLNMSPENPANKVMETDSFEKKVDKTVVTLSKTEEPKVVIKALNKNEFEKELLRRNEPVKKTVIPNPSVVKPKDDKKKQKNNDNDMYKLSPDDKKVIVKRSLKVDDSLVKVVTVGKDESQKKDETENVNDLKCTEDIMEHDDIENMDEATDEIFSNGDENPNTPDENQYDGDEEPFTPPFDEPNFSNSPIDAAMGGNSDFDDSYGPRTPDSDSNNNDDYPASSSETETLPDSVDDEEYERFCPENVIYISIKGVSEIATMQADQQKLSEIVYIRGLPWRILLLPRDIRVNSGDRTVFRRSLGFFLQCLGDNVCTAWSCLAMADLRIMSQIPGGTDYNRNVTHNFHAEANDWGFSQYITLELLLDPKIGYCYNDTILMKCHVFAEVPHNIGWDSKRRTGFIGLKNQGTTCYMNSLLQAYFFIDEFRRSIYKIPLAEPSHSETSVTLAMQRVFYELQKNDQAVSTEKLTKSFGWDPSDTLHQQDVQEFARVLLDNLELKMKNTSVADAIPNLFKGTLKSYVRCTNVDYESCRYETVYDVQLNIKNCKNVIECFENYVEAEPLDGANKYDAGEHGFQDAVKGLIFLDLPKVLYLHLMRFRYEPQAETYMKVNDRCDYPAVLDLNKYVERQEGDKTNYKYHLHGVLVHSGDFSGGHYVAYINTGLYDGEQRWHQFNDETVSECCHREVFLGNFGGDASEKVGKPYSGAYMLAYIREDSISEVLNPVNDEDIPKELKERFLVEEKEEEARRKDKVTSYLYQSFRIMCPKNLFKYTALDLMNATSQEEFEEIKLQKNMTLSQFHDFLSRLYEIPENKFRIWQLRLTKLKRDGVEAQLGSYRPMQLLGKYDEKFQPNSIEIGALGDDNIVFLEYYKRKENGKIYYDELPAFSSTNELLFFIKVLHIDEQTEAVTVSVKDIMILSLNKPLSAYMKEFCKICNCSDPYGVRIYEEISPDQIKLIRDKRVPIKEILNLIDGGILILEQTRYDPKIGTVLEWHEKVYNDCVIRCIPVAHMVYKNLNHTSFFTDEEQPEILMAMSMKCSLAQVAEELSNQLSIEAENVYFYNSDLLSLKTPQFSLPKTSFNNITLESLWKSCHNEPHDPRYNLRPYYLHFSLFPFDISELPKLRLTMKVQVLVKKQKIEERFIFPKPNQKVKEVLEEFKEEFKIGGGNENINLRMLLVGSDSRSNRVYHSYKSQTLIQEVYDKTKASSLYIARIEEVPSDQTNVDEANEYLMPVSFFDKDPLKLYGVPFFFKITNGESYAMVRERIRVYLGSSKKDFDKAKFAYLQSGKIVKVINTTTASTANLAELKQHNVGQNRVLPFFLGIDLPNKIHQPKQSSEKSIVIRN</sequence>
<dbReference type="InterPro" id="IPR008974">
    <property type="entry name" value="TRAF-like"/>
</dbReference>
<feature type="region of interest" description="Disordered" evidence="11">
    <location>
        <begin position="169"/>
        <end position="197"/>
    </location>
</feature>
<evidence type="ECO:0000259" key="12">
    <source>
        <dbReference type="PROSITE" id="PS50144"/>
    </source>
</evidence>
<dbReference type="EC" id="3.4.19.12" evidence="3"/>
<dbReference type="InterPro" id="IPR024729">
    <property type="entry name" value="USP7_ICP0-binding_dom"/>
</dbReference>
<dbReference type="PANTHER" id="PTHR24006:SF644">
    <property type="entry name" value="UBIQUITIN CARBOXYL-TERMINAL HYDROLASE 7"/>
    <property type="match status" value="1"/>
</dbReference>
<dbReference type="PROSITE" id="PS50235">
    <property type="entry name" value="USP_3"/>
    <property type="match status" value="1"/>
</dbReference>
<dbReference type="GO" id="GO:0005634">
    <property type="term" value="C:nucleus"/>
    <property type="evidence" value="ECO:0007669"/>
    <property type="project" value="TreeGrafter"/>
</dbReference>
<organism evidence="14 15">
    <name type="scientific">Strongyloides venezuelensis</name>
    <name type="common">Threadworm</name>
    <dbReference type="NCBI Taxonomy" id="75913"/>
    <lineage>
        <taxon>Eukaryota</taxon>
        <taxon>Metazoa</taxon>
        <taxon>Ecdysozoa</taxon>
        <taxon>Nematoda</taxon>
        <taxon>Chromadorea</taxon>
        <taxon>Rhabditida</taxon>
        <taxon>Tylenchina</taxon>
        <taxon>Panagrolaimomorpha</taxon>
        <taxon>Strongyloidoidea</taxon>
        <taxon>Strongyloididae</taxon>
        <taxon>Strongyloides</taxon>
    </lineage>
</organism>
<dbReference type="Gene3D" id="2.60.210.10">
    <property type="entry name" value="Apoptosis, Tumor Necrosis Factor Receptor Associated Protein 2, Chain A"/>
    <property type="match status" value="1"/>
</dbReference>
<feature type="compositionally biased region" description="Basic and acidic residues" evidence="11">
    <location>
        <begin position="172"/>
        <end position="182"/>
    </location>
</feature>
<protein>
    <recommendedName>
        <fullName evidence="4">Ubiquitin carboxyl-terminal hydrolase 7</fullName>
        <ecNumber evidence="3">3.4.19.12</ecNumber>
    </recommendedName>
    <alternativeName>
        <fullName evidence="10">Ubiquitin thioesterase 7</fullName>
    </alternativeName>
    <alternativeName>
        <fullName evidence="9">Ubiquitin-specific-processing protease 7</fullName>
    </alternativeName>
</protein>
<dbReference type="SUPFAM" id="SSF54001">
    <property type="entry name" value="Cysteine proteinases"/>
    <property type="match status" value="1"/>
</dbReference>
<dbReference type="SMART" id="SM00061">
    <property type="entry name" value="MATH"/>
    <property type="match status" value="1"/>
</dbReference>
<dbReference type="Pfam" id="PF14533">
    <property type="entry name" value="USP7_C2"/>
    <property type="match status" value="1"/>
</dbReference>
<dbReference type="InterPro" id="IPR050164">
    <property type="entry name" value="Peptidase_C19"/>
</dbReference>
<accession>A0A0K0FJK5</accession>
<name>A0A0K0FJK5_STRVS</name>
<evidence type="ECO:0000256" key="2">
    <source>
        <dbReference type="ARBA" id="ARBA00009085"/>
    </source>
</evidence>
<dbReference type="PANTHER" id="PTHR24006">
    <property type="entry name" value="UBIQUITIN CARBOXYL-TERMINAL HYDROLASE"/>
    <property type="match status" value="1"/>
</dbReference>
<feature type="compositionally biased region" description="Low complexity" evidence="11">
    <location>
        <begin position="268"/>
        <end position="281"/>
    </location>
</feature>
<dbReference type="GO" id="GO:0006508">
    <property type="term" value="P:proteolysis"/>
    <property type="evidence" value="ECO:0007669"/>
    <property type="project" value="UniProtKB-KW"/>
</dbReference>
<dbReference type="InterPro" id="IPR029346">
    <property type="entry name" value="USP_C"/>
</dbReference>
<evidence type="ECO:0000256" key="7">
    <source>
        <dbReference type="ARBA" id="ARBA00022801"/>
    </source>
</evidence>
<comment type="catalytic activity">
    <reaction evidence="1">
        <text>Thiol-dependent hydrolysis of ester, thioester, amide, peptide and isopeptide bonds formed by the C-terminal Gly of ubiquitin (a 76-residue protein attached to proteins as an intracellular targeting signal).</text>
        <dbReference type="EC" id="3.4.19.12"/>
    </reaction>
</comment>
<dbReference type="PROSITE" id="PS00973">
    <property type="entry name" value="USP_2"/>
    <property type="match status" value="1"/>
</dbReference>
<dbReference type="InterPro" id="IPR028889">
    <property type="entry name" value="USP"/>
</dbReference>
<dbReference type="GO" id="GO:0005829">
    <property type="term" value="C:cytosol"/>
    <property type="evidence" value="ECO:0007669"/>
    <property type="project" value="TreeGrafter"/>
</dbReference>
<dbReference type="Pfam" id="PF12436">
    <property type="entry name" value="USP7_ICP0_bdg"/>
    <property type="match status" value="1"/>
</dbReference>
<dbReference type="InterPro" id="IPR002083">
    <property type="entry name" value="MATH/TRAF_dom"/>
</dbReference>
<dbReference type="PROSITE" id="PS50144">
    <property type="entry name" value="MATH"/>
    <property type="match status" value="1"/>
</dbReference>
<reference evidence="15" key="2">
    <citation type="submission" date="2015-08" db="UniProtKB">
        <authorList>
            <consortium name="WormBaseParasite"/>
        </authorList>
    </citation>
    <scope>IDENTIFICATION</scope>
</reference>
<feature type="region of interest" description="Disordered" evidence="11">
    <location>
        <begin position="116"/>
        <end position="149"/>
    </location>
</feature>
<proteinExistence type="inferred from homology"/>
<evidence type="ECO:0000313" key="15">
    <source>
        <dbReference type="WBParaSite" id="SVE_0908000.1"/>
    </source>
</evidence>
<dbReference type="Proteomes" id="UP000035680">
    <property type="component" value="Unassembled WGS sequence"/>
</dbReference>
<evidence type="ECO:0000256" key="6">
    <source>
        <dbReference type="ARBA" id="ARBA00022786"/>
    </source>
</evidence>
<evidence type="ECO:0000256" key="11">
    <source>
        <dbReference type="SAM" id="MobiDB-lite"/>
    </source>
</evidence>
<feature type="domain" description="MATH" evidence="12">
    <location>
        <begin position="301"/>
        <end position="438"/>
    </location>
</feature>
<dbReference type="WBParaSite" id="SVE_0908000.1">
    <property type="protein sequence ID" value="SVE_0908000.1"/>
    <property type="gene ID" value="SVE_0908000"/>
</dbReference>
<keyword evidence="14" id="KW-1185">Reference proteome</keyword>
<dbReference type="GO" id="GO:0004843">
    <property type="term" value="F:cysteine-type deubiquitinase activity"/>
    <property type="evidence" value="ECO:0007669"/>
    <property type="project" value="UniProtKB-EC"/>
</dbReference>
<dbReference type="GO" id="GO:0031647">
    <property type="term" value="P:regulation of protein stability"/>
    <property type="evidence" value="ECO:0007669"/>
    <property type="project" value="TreeGrafter"/>
</dbReference>
<dbReference type="STRING" id="75913.A0A0K0FJK5"/>
<dbReference type="Pfam" id="PF00443">
    <property type="entry name" value="UCH"/>
    <property type="match status" value="1"/>
</dbReference>
<dbReference type="InterPro" id="IPR038765">
    <property type="entry name" value="Papain-like_cys_pep_sf"/>
</dbReference>
<keyword evidence="5" id="KW-0645">Protease</keyword>
<evidence type="ECO:0000313" key="14">
    <source>
        <dbReference type="Proteomes" id="UP000035680"/>
    </source>
</evidence>
<dbReference type="InterPro" id="IPR018200">
    <property type="entry name" value="USP_CS"/>
</dbReference>
<evidence type="ECO:0000256" key="8">
    <source>
        <dbReference type="ARBA" id="ARBA00022807"/>
    </source>
</evidence>
<evidence type="ECO:0000256" key="1">
    <source>
        <dbReference type="ARBA" id="ARBA00000707"/>
    </source>
</evidence>
<evidence type="ECO:0000256" key="10">
    <source>
        <dbReference type="ARBA" id="ARBA00031508"/>
    </source>
</evidence>
<comment type="similarity">
    <text evidence="2">Belongs to the peptidase C19 family.</text>
</comment>
<evidence type="ECO:0000256" key="4">
    <source>
        <dbReference type="ARBA" id="ARBA00021393"/>
    </source>
</evidence>
<dbReference type="InterPro" id="IPR001394">
    <property type="entry name" value="Peptidase_C19_UCH"/>
</dbReference>
<evidence type="ECO:0000256" key="9">
    <source>
        <dbReference type="ARBA" id="ARBA00031500"/>
    </source>
</evidence>